<dbReference type="PANTHER" id="PTHR46470:SF2">
    <property type="entry name" value="GLYCERALDEHYDE 3-PHOSPHATE PHOSPHATASE"/>
    <property type="match status" value="1"/>
</dbReference>
<evidence type="ECO:0000313" key="6">
    <source>
        <dbReference type="Proteomes" id="UP000242699"/>
    </source>
</evidence>
<keyword evidence="2" id="KW-0479">Metal-binding</keyword>
<gene>
    <name evidence="5" type="ORF">C7B43_11695</name>
</gene>
<dbReference type="AlphaFoldDB" id="A0A2T2WYV0"/>
<keyword evidence="3" id="KW-0378">Hydrolase</keyword>
<dbReference type="PANTHER" id="PTHR46470">
    <property type="entry name" value="N-ACYLNEURAMINATE-9-PHOSPHATASE"/>
    <property type="match status" value="1"/>
</dbReference>
<reference evidence="5 6" key="1">
    <citation type="journal article" date="2014" name="BMC Genomics">
        <title>Comparison of environmental and isolate Sulfobacillus genomes reveals diverse carbon, sulfur, nitrogen, and hydrogen metabolisms.</title>
        <authorList>
            <person name="Justice N.B."/>
            <person name="Norman A."/>
            <person name="Brown C.T."/>
            <person name="Singh A."/>
            <person name="Thomas B.C."/>
            <person name="Banfield J.F."/>
        </authorList>
    </citation>
    <scope>NUCLEOTIDE SEQUENCE [LARGE SCALE GENOMIC DNA]</scope>
    <source>
        <strain evidence="5">AMDSBA1</strain>
    </source>
</reference>
<comment type="caution">
    <text evidence="5">The sequence shown here is derived from an EMBL/GenBank/DDBJ whole genome shotgun (WGS) entry which is preliminary data.</text>
</comment>
<dbReference type="SFLD" id="SFLDS00003">
    <property type="entry name" value="Haloacid_Dehalogenase"/>
    <property type="match status" value="1"/>
</dbReference>
<sequence>MKMQKEVATVDAKAVLFDLDDTLYDRFPAIRTYAVRYFQRDFQELLAPLDSGVLAELMVEADGGPLRSGKEAMQALQRSLPWIQSVPDWESLMRHWFTYFPLCSERTAEMEETLDTLRQRGFKLGVVTNGQGPGQNQKIDTLGIRPYLDAISISGEIGIKKPYAGIFQHALQQLNVNPRDVWFVGDNPVMDIYGAYRMGLTPIWIRRYDRPWHGPLEGPPQTVRALKEVLSIIDR</sequence>
<proteinExistence type="predicted"/>
<dbReference type="Gene3D" id="1.20.120.710">
    <property type="entry name" value="Haloacid dehalogenase hydrolase-like domain"/>
    <property type="match status" value="1"/>
</dbReference>
<name>A0A2T2WYV0_9FIRM</name>
<dbReference type="Proteomes" id="UP000242699">
    <property type="component" value="Unassembled WGS sequence"/>
</dbReference>
<dbReference type="GO" id="GO:0016791">
    <property type="term" value="F:phosphatase activity"/>
    <property type="evidence" value="ECO:0007669"/>
    <property type="project" value="TreeGrafter"/>
</dbReference>
<dbReference type="PRINTS" id="PR00413">
    <property type="entry name" value="HADHALOGNASE"/>
</dbReference>
<accession>A0A2T2WYV0</accession>
<evidence type="ECO:0000313" key="5">
    <source>
        <dbReference type="EMBL" id="PSR27401.1"/>
    </source>
</evidence>
<dbReference type="InterPro" id="IPR006439">
    <property type="entry name" value="HAD-SF_hydro_IA"/>
</dbReference>
<protein>
    <recommendedName>
        <fullName evidence="7">HAD family hydrolase</fullName>
    </recommendedName>
</protein>
<evidence type="ECO:0000256" key="1">
    <source>
        <dbReference type="ARBA" id="ARBA00001946"/>
    </source>
</evidence>
<evidence type="ECO:0000256" key="4">
    <source>
        <dbReference type="ARBA" id="ARBA00022842"/>
    </source>
</evidence>
<evidence type="ECO:0008006" key="7">
    <source>
        <dbReference type="Google" id="ProtNLM"/>
    </source>
</evidence>
<dbReference type="Gene3D" id="3.40.50.1000">
    <property type="entry name" value="HAD superfamily/HAD-like"/>
    <property type="match status" value="1"/>
</dbReference>
<dbReference type="InterPro" id="IPR051400">
    <property type="entry name" value="HAD-like_hydrolase"/>
</dbReference>
<dbReference type="InterPro" id="IPR023214">
    <property type="entry name" value="HAD_sf"/>
</dbReference>
<dbReference type="GO" id="GO:0046872">
    <property type="term" value="F:metal ion binding"/>
    <property type="evidence" value="ECO:0007669"/>
    <property type="project" value="UniProtKB-KW"/>
</dbReference>
<dbReference type="Pfam" id="PF00702">
    <property type="entry name" value="Hydrolase"/>
    <property type="match status" value="1"/>
</dbReference>
<dbReference type="NCBIfam" id="TIGR01549">
    <property type="entry name" value="HAD-SF-IA-v1"/>
    <property type="match status" value="1"/>
</dbReference>
<dbReference type="GO" id="GO:0044281">
    <property type="term" value="P:small molecule metabolic process"/>
    <property type="evidence" value="ECO:0007669"/>
    <property type="project" value="UniProtKB-ARBA"/>
</dbReference>
<dbReference type="SUPFAM" id="SSF56784">
    <property type="entry name" value="HAD-like"/>
    <property type="match status" value="1"/>
</dbReference>
<organism evidence="5 6">
    <name type="scientific">Sulfobacillus benefaciens</name>
    <dbReference type="NCBI Taxonomy" id="453960"/>
    <lineage>
        <taxon>Bacteria</taxon>
        <taxon>Bacillati</taxon>
        <taxon>Bacillota</taxon>
        <taxon>Clostridia</taxon>
        <taxon>Eubacteriales</taxon>
        <taxon>Clostridiales Family XVII. Incertae Sedis</taxon>
        <taxon>Sulfobacillus</taxon>
    </lineage>
</organism>
<keyword evidence="4" id="KW-0460">Magnesium</keyword>
<dbReference type="InterPro" id="IPR036412">
    <property type="entry name" value="HAD-like_sf"/>
</dbReference>
<dbReference type="EMBL" id="PXYT01000026">
    <property type="protein sequence ID" value="PSR27401.1"/>
    <property type="molecule type" value="Genomic_DNA"/>
</dbReference>
<evidence type="ECO:0000256" key="3">
    <source>
        <dbReference type="ARBA" id="ARBA00022801"/>
    </source>
</evidence>
<evidence type="ECO:0000256" key="2">
    <source>
        <dbReference type="ARBA" id="ARBA00022723"/>
    </source>
</evidence>
<comment type="cofactor">
    <cofactor evidence="1">
        <name>Mg(2+)</name>
        <dbReference type="ChEBI" id="CHEBI:18420"/>
    </cofactor>
</comment>
<dbReference type="SFLD" id="SFLDG01129">
    <property type="entry name" value="C1.5:_HAD__Beta-PGM__Phosphata"/>
    <property type="match status" value="1"/>
</dbReference>